<keyword evidence="2" id="KW-0456">Lyase</keyword>
<dbReference type="PANTHER" id="PTHR47099:SF1">
    <property type="entry name" value="METHYLCOBAMIDE:COM METHYLTRANSFERASE MTBA"/>
    <property type="match status" value="1"/>
</dbReference>
<dbReference type="InterPro" id="IPR000257">
    <property type="entry name" value="Uroporphyrinogen_deCOase"/>
</dbReference>
<dbReference type="Proteomes" id="UP000320776">
    <property type="component" value="Chromosome"/>
</dbReference>
<organism evidence="2 3">
    <name type="scientific">Sporomusa termitida</name>
    <dbReference type="NCBI Taxonomy" id="2377"/>
    <lineage>
        <taxon>Bacteria</taxon>
        <taxon>Bacillati</taxon>
        <taxon>Bacillota</taxon>
        <taxon>Negativicutes</taxon>
        <taxon>Selenomonadales</taxon>
        <taxon>Sporomusaceae</taxon>
        <taxon>Sporomusa</taxon>
    </lineage>
</organism>
<proteinExistence type="predicted"/>
<name>A0A517DPQ6_9FIRM</name>
<dbReference type="OrthoDB" id="9780425at2"/>
<protein>
    <submittedName>
        <fullName evidence="2">Uroporphyrinogen decarboxylase</fullName>
        <ecNumber evidence="2">4.1.1.37</ecNumber>
    </submittedName>
</protein>
<accession>A0A517DPQ6</accession>
<gene>
    <name evidence="2" type="primary">hemE_6</name>
    <name evidence="2" type="ORF">SPTER_05390</name>
</gene>
<dbReference type="GO" id="GO:0006779">
    <property type="term" value="P:porphyrin-containing compound biosynthetic process"/>
    <property type="evidence" value="ECO:0007669"/>
    <property type="project" value="InterPro"/>
</dbReference>
<dbReference type="EMBL" id="CP036259">
    <property type="protein sequence ID" value="QDR79266.1"/>
    <property type="molecule type" value="Genomic_DNA"/>
</dbReference>
<dbReference type="InterPro" id="IPR038071">
    <property type="entry name" value="UROD/MetE-like_sf"/>
</dbReference>
<dbReference type="PANTHER" id="PTHR47099">
    <property type="entry name" value="METHYLCOBAMIDE:COM METHYLTRANSFERASE MTBA"/>
    <property type="match status" value="1"/>
</dbReference>
<dbReference type="RefSeq" id="WP_144348935.1">
    <property type="nucleotide sequence ID" value="NZ_CP036259.1"/>
</dbReference>
<evidence type="ECO:0000259" key="1">
    <source>
        <dbReference type="Pfam" id="PF01208"/>
    </source>
</evidence>
<dbReference type="CDD" id="cd03465">
    <property type="entry name" value="URO-D_like"/>
    <property type="match status" value="1"/>
</dbReference>
<keyword evidence="3" id="KW-1185">Reference proteome</keyword>
<dbReference type="Pfam" id="PF01208">
    <property type="entry name" value="URO-D"/>
    <property type="match status" value="1"/>
</dbReference>
<reference evidence="2 3" key="1">
    <citation type="submission" date="2019-02" db="EMBL/GenBank/DDBJ databases">
        <title>Closed genome of Sporomusa termitida DSM 4440.</title>
        <authorList>
            <person name="Poehlein A."/>
            <person name="Daniel R."/>
        </authorList>
    </citation>
    <scope>NUCLEOTIDE SEQUENCE [LARGE SCALE GENOMIC DNA]</scope>
    <source>
        <strain evidence="2 3">DSM 4440</strain>
    </source>
</reference>
<evidence type="ECO:0000313" key="2">
    <source>
        <dbReference type="EMBL" id="QDR79266.1"/>
    </source>
</evidence>
<sequence length="359" mass="38854">MTKAGYSDEMTPKERIAAVLAGKPFDRIPCSINPSYQAAQLIGVKHWEYYFSAEKIVEVQLASRRIFGVEAVLTGPGLHGIAEAAGSTVVYPQGENSPYISEFAIQEQGGLDRLVIPDPWTQGRLPLHLAALQILMERLGAEVPVTTNVAGPFTVAANIRGTEPFLRDLYQNAEFAHRLLQYALASTLAYVRAAAKIGVTVSIADPTASTSLISPQHFFEFSFPYLSELISNIKRLTDCAPALHICGNTKKIWLHMANTGAGILSLDDTIDLAEAKVAVGKSTALLGNIKPTATMFLGKPADVMREAKECLGKAYDNPKGYILALGCGLPMKAPVENVHALFQAAREFGRYPIDPGRLN</sequence>
<dbReference type="SUPFAM" id="SSF51726">
    <property type="entry name" value="UROD/MetE-like"/>
    <property type="match status" value="1"/>
</dbReference>
<dbReference type="KEGG" id="sted:SPTER_05390"/>
<feature type="domain" description="Uroporphyrinogen decarboxylase (URO-D)" evidence="1">
    <location>
        <begin position="11"/>
        <end position="347"/>
    </location>
</feature>
<dbReference type="GO" id="GO:0004853">
    <property type="term" value="F:uroporphyrinogen decarboxylase activity"/>
    <property type="evidence" value="ECO:0007669"/>
    <property type="project" value="UniProtKB-EC"/>
</dbReference>
<dbReference type="InterPro" id="IPR052024">
    <property type="entry name" value="Methanogen_methyltrans"/>
</dbReference>
<dbReference type="Gene3D" id="3.20.20.210">
    <property type="match status" value="1"/>
</dbReference>
<evidence type="ECO:0000313" key="3">
    <source>
        <dbReference type="Proteomes" id="UP000320776"/>
    </source>
</evidence>
<dbReference type="EC" id="4.1.1.37" evidence="2"/>
<dbReference type="AlphaFoldDB" id="A0A517DPQ6"/>